<gene>
    <name evidence="2" type="ORF">Aru02nite_48840</name>
</gene>
<proteinExistence type="predicted"/>
<dbReference type="AlphaFoldDB" id="A0A8J3J3J6"/>
<dbReference type="Gene3D" id="3.40.50.1240">
    <property type="entry name" value="Phosphoglycerate mutase-like"/>
    <property type="match status" value="1"/>
</dbReference>
<dbReference type="Pfam" id="PF00300">
    <property type="entry name" value="His_Phos_1"/>
    <property type="match status" value="1"/>
</dbReference>
<dbReference type="Proteomes" id="UP000612808">
    <property type="component" value="Unassembled WGS sequence"/>
</dbReference>
<dbReference type="SMART" id="SM00855">
    <property type="entry name" value="PGAM"/>
    <property type="match status" value="1"/>
</dbReference>
<dbReference type="SUPFAM" id="SSF53254">
    <property type="entry name" value="Phosphoglycerate mutase-like"/>
    <property type="match status" value="1"/>
</dbReference>
<dbReference type="EMBL" id="BOMB01000028">
    <property type="protein sequence ID" value="GID13995.1"/>
    <property type="molecule type" value="Genomic_DNA"/>
</dbReference>
<sequence>MSTFYLVQHAEKQRRGGDPGLTVTGRAQALWTGSCLRGRGVTEVWSSPQRRARETAEIIAAVLGLPVQTDPRLRERIIWDGAQPLDEFRADWNRSTADRDFRPPLGDSSRDAGERFAAFLDEHADGRGTTIVVSHGGVTVDALRTLFGDGSLAERPELLNRGVPPCALTTLSRTDSGLALGQLADDGHLHAAEAPIGAFTHQVGGYRPRWLYSAREVLDVHGSRLSDLIGRQLRHTWLLWDRDLDEWYSEGPVVFDFAGTRLTVCHRRSGECSLSWDDLDPSEPVDAGDESLRLCWRSDPVPPLAALVDRPLRLLDVVEDGDEDGRWVIDALEFGFGDPRLRLANESGHNALSGTGPPAGESRRRVRIA</sequence>
<evidence type="ECO:0008006" key="4">
    <source>
        <dbReference type="Google" id="ProtNLM"/>
    </source>
</evidence>
<feature type="region of interest" description="Disordered" evidence="1">
    <location>
        <begin position="347"/>
        <end position="369"/>
    </location>
</feature>
<dbReference type="InterPro" id="IPR029033">
    <property type="entry name" value="His_PPase_superfam"/>
</dbReference>
<name>A0A8J3J3J6_9ACTN</name>
<dbReference type="GO" id="GO:0016791">
    <property type="term" value="F:phosphatase activity"/>
    <property type="evidence" value="ECO:0007669"/>
    <property type="project" value="TreeGrafter"/>
</dbReference>
<dbReference type="InterPro" id="IPR050275">
    <property type="entry name" value="PGM_Phosphatase"/>
</dbReference>
<evidence type="ECO:0000313" key="3">
    <source>
        <dbReference type="Proteomes" id="UP000612808"/>
    </source>
</evidence>
<dbReference type="InterPro" id="IPR013078">
    <property type="entry name" value="His_Pase_superF_clade-1"/>
</dbReference>
<evidence type="ECO:0000256" key="1">
    <source>
        <dbReference type="SAM" id="MobiDB-lite"/>
    </source>
</evidence>
<reference evidence="2" key="1">
    <citation type="submission" date="2021-01" db="EMBL/GenBank/DDBJ databases">
        <title>Whole genome shotgun sequence of Actinocatenispora rupis NBRC 107355.</title>
        <authorList>
            <person name="Komaki H."/>
            <person name="Tamura T."/>
        </authorList>
    </citation>
    <scope>NUCLEOTIDE SEQUENCE</scope>
    <source>
        <strain evidence="2">NBRC 107355</strain>
    </source>
</reference>
<evidence type="ECO:0000313" key="2">
    <source>
        <dbReference type="EMBL" id="GID13995.1"/>
    </source>
</evidence>
<protein>
    <recommendedName>
        <fullName evidence="4">Broad specificity phosphatase PhoE</fullName>
    </recommendedName>
</protein>
<dbReference type="GO" id="GO:0005737">
    <property type="term" value="C:cytoplasm"/>
    <property type="evidence" value="ECO:0007669"/>
    <property type="project" value="TreeGrafter"/>
</dbReference>
<keyword evidence="3" id="KW-1185">Reference proteome</keyword>
<organism evidence="2 3">
    <name type="scientific">Actinocatenispora rupis</name>
    <dbReference type="NCBI Taxonomy" id="519421"/>
    <lineage>
        <taxon>Bacteria</taxon>
        <taxon>Bacillati</taxon>
        <taxon>Actinomycetota</taxon>
        <taxon>Actinomycetes</taxon>
        <taxon>Micromonosporales</taxon>
        <taxon>Micromonosporaceae</taxon>
        <taxon>Actinocatenispora</taxon>
    </lineage>
</organism>
<dbReference type="PANTHER" id="PTHR48100">
    <property type="entry name" value="BROAD-SPECIFICITY PHOSPHATASE YOR283W-RELATED"/>
    <property type="match status" value="1"/>
</dbReference>
<dbReference type="CDD" id="cd07067">
    <property type="entry name" value="HP_PGM_like"/>
    <property type="match status" value="1"/>
</dbReference>
<comment type="caution">
    <text evidence="2">The sequence shown here is derived from an EMBL/GenBank/DDBJ whole genome shotgun (WGS) entry which is preliminary data.</text>
</comment>
<dbReference type="RefSeq" id="WP_203661531.1">
    <property type="nucleotide sequence ID" value="NZ_BAAAZM010000014.1"/>
</dbReference>
<accession>A0A8J3J3J6</accession>
<dbReference type="PANTHER" id="PTHR48100:SF1">
    <property type="entry name" value="HISTIDINE PHOSPHATASE FAMILY PROTEIN-RELATED"/>
    <property type="match status" value="1"/>
</dbReference>